<evidence type="ECO:0000256" key="1">
    <source>
        <dbReference type="SAM" id="Phobius"/>
    </source>
</evidence>
<dbReference type="EMBL" id="JBCITK010000001">
    <property type="protein sequence ID" value="MEN0645207.1"/>
    <property type="molecule type" value="Genomic_DNA"/>
</dbReference>
<feature type="transmembrane region" description="Helical" evidence="1">
    <location>
        <begin position="175"/>
        <end position="194"/>
    </location>
</feature>
<comment type="caution">
    <text evidence="2">The sequence shown here is derived from an EMBL/GenBank/DDBJ whole genome shotgun (WGS) entry which is preliminary data.</text>
</comment>
<dbReference type="RefSeq" id="WP_343131803.1">
    <property type="nucleotide sequence ID" value="NZ_JBCITK010000001.1"/>
</dbReference>
<proteinExistence type="predicted"/>
<dbReference type="Proteomes" id="UP001418796">
    <property type="component" value="Unassembled WGS sequence"/>
</dbReference>
<feature type="transmembrane region" description="Helical" evidence="1">
    <location>
        <begin position="20"/>
        <end position="41"/>
    </location>
</feature>
<keyword evidence="1" id="KW-1133">Transmembrane helix</keyword>
<keyword evidence="3" id="KW-1185">Reference proteome</keyword>
<feature type="transmembrane region" description="Helical" evidence="1">
    <location>
        <begin position="111"/>
        <end position="137"/>
    </location>
</feature>
<protein>
    <submittedName>
        <fullName evidence="2">DUF624 domain-containing protein</fullName>
    </submittedName>
</protein>
<keyword evidence="1" id="KW-0812">Transmembrane</keyword>
<feature type="transmembrane region" description="Helical" evidence="1">
    <location>
        <begin position="83"/>
        <end position="105"/>
    </location>
</feature>
<sequence>MNVHKLGDRVMHYCDILMRLAILNLLWLGFTLLGLGLFGWAPAAQALFRTMGQAYSANGLTEVPLQAMYHQFRRSFKQEFIRANLMGWGIALALLLLLVSGRAMILMETGLFPRMILLTTLFLFLSVLLFSFPLNVYRNESFVQMIRSTLTIGIANVHLVVVLLFVLGSSVILCVLFPGLILFYGISVPAAIVMKVATHIFDRIGYTIIQEPM</sequence>
<dbReference type="Pfam" id="PF04854">
    <property type="entry name" value="DUF624"/>
    <property type="match status" value="1"/>
</dbReference>
<keyword evidence="1" id="KW-0472">Membrane</keyword>
<dbReference type="InterPro" id="IPR006938">
    <property type="entry name" value="DUF624"/>
</dbReference>
<gene>
    <name evidence="2" type="ORF">MKY91_18760</name>
</gene>
<reference evidence="2 3" key="1">
    <citation type="submission" date="2024-03" db="EMBL/GenBank/DDBJ databases">
        <title>Bacilli Hybrid Assemblies.</title>
        <authorList>
            <person name="Kovac J."/>
        </authorList>
    </citation>
    <scope>NUCLEOTIDE SEQUENCE [LARGE SCALE GENOMIC DNA]</scope>
    <source>
        <strain evidence="2 3">FSL R7-0666</strain>
    </source>
</reference>
<organism evidence="2 3">
    <name type="scientific">Alkalicoccobacillus gibsonii</name>
    <dbReference type="NCBI Taxonomy" id="79881"/>
    <lineage>
        <taxon>Bacteria</taxon>
        <taxon>Bacillati</taxon>
        <taxon>Bacillota</taxon>
        <taxon>Bacilli</taxon>
        <taxon>Bacillales</taxon>
        <taxon>Bacillaceae</taxon>
        <taxon>Alkalicoccobacillus</taxon>
    </lineage>
</organism>
<name>A0ABU9VMT5_9BACI</name>
<evidence type="ECO:0000313" key="3">
    <source>
        <dbReference type="Proteomes" id="UP001418796"/>
    </source>
</evidence>
<evidence type="ECO:0000313" key="2">
    <source>
        <dbReference type="EMBL" id="MEN0645207.1"/>
    </source>
</evidence>
<accession>A0ABU9VMT5</accession>
<feature type="transmembrane region" description="Helical" evidence="1">
    <location>
        <begin position="149"/>
        <end position="169"/>
    </location>
</feature>